<dbReference type="GO" id="GO:0000086">
    <property type="term" value="P:G2/M transition of mitotic cell cycle"/>
    <property type="evidence" value="ECO:0007669"/>
    <property type="project" value="EnsemblFungi"/>
</dbReference>
<dbReference type="Pfam" id="PF04855">
    <property type="entry name" value="SNF5"/>
    <property type="match status" value="1"/>
</dbReference>
<dbReference type="GO" id="GO:0034080">
    <property type="term" value="P:CENP-A containing chromatin assembly"/>
    <property type="evidence" value="ECO:0007669"/>
    <property type="project" value="EnsemblFungi"/>
</dbReference>
<protein>
    <recommendedName>
        <fullName evidence="8">Chromatin structure-remodeling complex subunit SFH1</fullName>
    </recommendedName>
</protein>
<accession>W6MUW6</accession>
<dbReference type="GO" id="GO:0006337">
    <property type="term" value="P:nucleosome disassembly"/>
    <property type="evidence" value="ECO:0007669"/>
    <property type="project" value="EnsemblFungi"/>
</dbReference>
<dbReference type="STRING" id="1382522.W6MUW6"/>
<reference evidence="6" key="2">
    <citation type="submission" date="2014-02" db="EMBL/GenBank/DDBJ databases">
        <title>Complete DNA sequence of /Kuraishia capsulata/ illustrates novel genomic features among budding yeasts (/Saccharomycotina/).</title>
        <authorList>
            <person name="Morales L."/>
            <person name="Noel B."/>
            <person name="Porcel B."/>
            <person name="Marcet-Houben M."/>
            <person name="Hullo M-F."/>
            <person name="Sacerdot C."/>
            <person name="Tekaia F."/>
            <person name="Leh-Louis V."/>
            <person name="Despons L."/>
            <person name="Khanna V."/>
            <person name="Aury J-M."/>
            <person name="Barbe V."/>
            <person name="Couloux A."/>
            <person name="Labadie K."/>
            <person name="Pelletier E."/>
            <person name="Souciet J-L."/>
            <person name="Boekhout T."/>
            <person name="Gabaldon T."/>
            <person name="Wincker P."/>
            <person name="Dujon B."/>
        </authorList>
    </citation>
    <scope>NUCLEOTIDE SEQUENCE</scope>
    <source>
        <strain evidence="6">CBS 1993</strain>
    </source>
</reference>
<evidence type="ECO:0000256" key="1">
    <source>
        <dbReference type="ARBA" id="ARBA00004123"/>
    </source>
</evidence>
<proteinExistence type="inferred from homology"/>
<dbReference type="AlphaFoldDB" id="W6MUW6"/>
<evidence type="ECO:0000256" key="3">
    <source>
        <dbReference type="ARBA" id="ARBA00023015"/>
    </source>
</evidence>
<dbReference type="EMBL" id="HG793131">
    <property type="protein sequence ID" value="CDK29597.1"/>
    <property type="molecule type" value="Genomic_DNA"/>
</dbReference>
<dbReference type="GO" id="GO:0033262">
    <property type="term" value="P:regulation of nuclear cell cycle DNA replication"/>
    <property type="evidence" value="ECO:0007669"/>
    <property type="project" value="EnsemblFungi"/>
</dbReference>
<keyword evidence="4" id="KW-0804">Transcription</keyword>
<keyword evidence="7" id="KW-1185">Reference proteome</keyword>
<evidence type="ECO:0008006" key="8">
    <source>
        <dbReference type="Google" id="ProtNLM"/>
    </source>
</evidence>
<keyword evidence="5" id="KW-0539">Nucleus</keyword>
<dbReference type="HOGENOM" id="CLU_014421_4_0_1"/>
<name>W6MUW6_9ASCO</name>
<dbReference type="InterPro" id="IPR006939">
    <property type="entry name" value="SNF5"/>
</dbReference>
<dbReference type="GeneID" id="34522969"/>
<sequence length="368" mass="42441">MAPVIERPLFPQALATSFATRLRNENTSLYVAAVPSRSTKRAHTAINYAEFDRDDFLFEDDEDKDDTYDSDDDGITRRANANPTIDLSNFQGKEAPKTRPIAFSEQELRYNASLPVVMVPIKINLEYNSAKISDAFMWNANESLITPEAFAATMCQDLELPPSYQQQIASSIVSQIEEYQAIAATPLPKEGDGLHIIVHLSVNLDKDLYEDNLEWDLLNEDLTPEDFAYTVVSEMGLSSEFRPAIAQALHEMLLKMKREFLENPQLALWQLQDLPKQNKVYQTSPEVLSGENYECQGLRFDIKDLGREWSPTIETLSQWEIEKREIERERNIRRLKRESMRVGEEFPGGKRRMYRRRYDELEGTMKPL</sequence>
<dbReference type="GO" id="GO:0031491">
    <property type="term" value="F:nucleosome binding"/>
    <property type="evidence" value="ECO:0007669"/>
    <property type="project" value="EnsemblFungi"/>
</dbReference>
<dbReference type="OrthoDB" id="10258327at2759"/>
<dbReference type="GO" id="GO:0006368">
    <property type="term" value="P:transcription elongation by RNA polymerase II"/>
    <property type="evidence" value="ECO:0007669"/>
    <property type="project" value="EnsemblFungi"/>
</dbReference>
<comment type="similarity">
    <text evidence="2">Belongs to the SNF5 family.</text>
</comment>
<keyword evidence="3" id="KW-0805">Transcription regulation</keyword>
<organism evidence="6 7">
    <name type="scientific">Kuraishia capsulata CBS 1993</name>
    <dbReference type="NCBI Taxonomy" id="1382522"/>
    <lineage>
        <taxon>Eukaryota</taxon>
        <taxon>Fungi</taxon>
        <taxon>Dikarya</taxon>
        <taxon>Ascomycota</taxon>
        <taxon>Saccharomycotina</taxon>
        <taxon>Pichiomycetes</taxon>
        <taxon>Pichiales</taxon>
        <taxon>Pichiaceae</taxon>
        <taxon>Kuraishia</taxon>
    </lineage>
</organism>
<evidence type="ECO:0000256" key="5">
    <source>
        <dbReference type="ARBA" id="ARBA00023242"/>
    </source>
</evidence>
<evidence type="ECO:0000256" key="4">
    <source>
        <dbReference type="ARBA" id="ARBA00023163"/>
    </source>
</evidence>
<reference evidence="6" key="1">
    <citation type="submission" date="2013-12" db="EMBL/GenBank/DDBJ databases">
        <authorList>
            <person name="Genoscope - CEA"/>
        </authorList>
    </citation>
    <scope>NUCLEOTIDE SEQUENCE</scope>
    <source>
        <strain evidence="6">CBS 1993</strain>
    </source>
</reference>
<evidence type="ECO:0000313" key="6">
    <source>
        <dbReference type="EMBL" id="CDK29597.1"/>
    </source>
</evidence>
<evidence type="ECO:0000313" key="7">
    <source>
        <dbReference type="Proteomes" id="UP000019384"/>
    </source>
</evidence>
<gene>
    <name evidence="6" type="ORF">KUCA_T00005590001</name>
</gene>
<dbReference type="PANTHER" id="PTHR10019">
    <property type="entry name" value="SNF5"/>
    <property type="match status" value="1"/>
</dbReference>
<dbReference type="GO" id="GO:0006302">
    <property type="term" value="P:double-strand break repair"/>
    <property type="evidence" value="ECO:0007669"/>
    <property type="project" value="EnsemblFungi"/>
</dbReference>
<dbReference type="RefSeq" id="XP_022461581.1">
    <property type="nucleotide sequence ID" value="XM_022606296.1"/>
</dbReference>
<dbReference type="GO" id="GO:0000228">
    <property type="term" value="C:nuclear chromosome"/>
    <property type="evidence" value="ECO:0007669"/>
    <property type="project" value="InterPro"/>
</dbReference>
<dbReference type="Proteomes" id="UP000019384">
    <property type="component" value="Unassembled WGS sequence"/>
</dbReference>
<comment type="subcellular location">
    <subcellularLocation>
        <location evidence="1">Nucleus</location>
    </subcellularLocation>
</comment>
<dbReference type="GO" id="GO:0016586">
    <property type="term" value="C:RSC-type complex"/>
    <property type="evidence" value="ECO:0007669"/>
    <property type="project" value="EnsemblFungi"/>
</dbReference>
<dbReference type="GO" id="GO:0007059">
    <property type="term" value="P:chromosome segregation"/>
    <property type="evidence" value="ECO:0007669"/>
    <property type="project" value="EnsemblFungi"/>
</dbReference>
<evidence type="ECO:0000256" key="2">
    <source>
        <dbReference type="ARBA" id="ARBA00010239"/>
    </source>
</evidence>